<reference evidence="1" key="1">
    <citation type="submission" date="2023-03" db="EMBL/GenBank/DDBJ databases">
        <title>Massive genome expansion in bonnet fungi (Mycena s.s.) driven by repeated elements and novel gene families across ecological guilds.</title>
        <authorList>
            <consortium name="Lawrence Berkeley National Laboratory"/>
            <person name="Harder C.B."/>
            <person name="Miyauchi S."/>
            <person name="Viragh M."/>
            <person name="Kuo A."/>
            <person name="Thoen E."/>
            <person name="Andreopoulos B."/>
            <person name="Lu D."/>
            <person name="Skrede I."/>
            <person name="Drula E."/>
            <person name="Henrissat B."/>
            <person name="Morin E."/>
            <person name="Kohler A."/>
            <person name="Barry K."/>
            <person name="LaButti K."/>
            <person name="Morin E."/>
            <person name="Salamov A."/>
            <person name="Lipzen A."/>
            <person name="Mereny Z."/>
            <person name="Hegedus B."/>
            <person name="Baldrian P."/>
            <person name="Stursova M."/>
            <person name="Weitz H."/>
            <person name="Taylor A."/>
            <person name="Grigoriev I.V."/>
            <person name="Nagy L.G."/>
            <person name="Martin F."/>
            <person name="Kauserud H."/>
        </authorList>
    </citation>
    <scope>NUCLEOTIDE SEQUENCE</scope>
    <source>
        <strain evidence="1">CBHHK067</strain>
    </source>
</reference>
<organism evidence="1 2">
    <name type="scientific">Mycena rosella</name>
    <name type="common">Pink bonnet</name>
    <name type="synonym">Agaricus rosellus</name>
    <dbReference type="NCBI Taxonomy" id="1033263"/>
    <lineage>
        <taxon>Eukaryota</taxon>
        <taxon>Fungi</taxon>
        <taxon>Dikarya</taxon>
        <taxon>Basidiomycota</taxon>
        <taxon>Agaricomycotina</taxon>
        <taxon>Agaricomycetes</taxon>
        <taxon>Agaricomycetidae</taxon>
        <taxon>Agaricales</taxon>
        <taxon>Marasmiineae</taxon>
        <taxon>Mycenaceae</taxon>
        <taxon>Mycena</taxon>
    </lineage>
</organism>
<name>A0AAD7DBH6_MYCRO</name>
<dbReference type="EMBL" id="JARKIE010000086">
    <property type="protein sequence ID" value="KAJ7687603.1"/>
    <property type="molecule type" value="Genomic_DNA"/>
</dbReference>
<proteinExistence type="predicted"/>
<evidence type="ECO:0008006" key="3">
    <source>
        <dbReference type="Google" id="ProtNLM"/>
    </source>
</evidence>
<dbReference type="AlphaFoldDB" id="A0AAD7DBH6"/>
<dbReference type="InterPro" id="IPR032675">
    <property type="entry name" value="LRR_dom_sf"/>
</dbReference>
<evidence type="ECO:0000313" key="2">
    <source>
        <dbReference type="Proteomes" id="UP001221757"/>
    </source>
</evidence>
<comment type="caution">
    <text evidence="1">The sequence shown here is derived from an EMBL/GenBank/DDBJ whole genome shotgun (WGS) entry which is preliminary data.</text>
</comment>
<keyword evidence="2" id="KW-1185">Reference proteome</keyword>
<gene>
    <name evidence="1" type="ORF">B0H17DRAFT_1136154</name>
</gene>
<dbReference type="Gene3D" id="3.80.10.10">
    <property type="entry name" value="Ribonuclease Inhibitor"/>
    <property type="match status" value="1"/>
</dbReference>
<sequence length="543" mass="60876">MHHTLEVAEILESIFSHLDPSQDFWGDTALDLLWSHQTLGNVIRCLPADLWTLDEVTSPGAIGPHREMRLLRPVVETDWERPRVYTRRIKSLNFGAPWIGLYEVFPDISLCFPRDLFPQLQRFEWRVGDCDPSYVPLFACSTLVELSLGHPIASILSIFAQKCPALRDIAIDALDDLDAPNSNAIEDVSTFVGELRSIRSITVHSLNWKALEHLVQIPALVHLDLIRLPTTLPPILDVVGICTLQKLRIKPRAQIRPLTAFFRLFRNAPLASIDVYSFPADATVSDTSNLYSALAAGCAHTFLTELKLDASTPDNRADTDKYIIRGSSIRILFCFHNLMEVYIRSPYGLDMDADTVDGMARAWPRIQSLRFTSFTCLVTPLPIHCLLSFAQHCPDLAFLEMPLDATSIPDAGSPPGLAIDVSHRRLYKLYTPHSPIRAPYDVQIFLTALFPNLLWIETDRTGDDNESDDAIRRYGAEIAQDALWMEVETGLQASVDWDAIVSGDVTELPRMPLPRLSSSQILSRNMGEFPMALPLPPFPIVST</sequence>
<dbReference type="Proteomes" id="UP001221757">
    <property type="component" value="Unassembled WGS sequence"/>
</dbReference>
<evidence type="ECO:0000313" key="1">
    <source>
        <dbReference type="EMBL" id="KAJ7687603.1"/>
    </source>
</evidence>
<accession>A0AAD7DBH6</accession>
<protein>
    <recommendedName>
        <fullName evidence="3">F-box domain-containing protein</fullName>
    </recommendedName>
</protein>